<dbReference type="GO" id="GO:0005524">
    <property type="term" value="F:ATP binding"/>
    <property type="evidence" value="ECO:0007669"/>
    <property type="project" value="UniProtKB-UniRule"/>
</dbReference>
<dbReference type="GO" id="GO:0003677">
    <property type="term" value="F:DNA binding"/>
    <property type="evidence" value="ECO:0007669"/>
    <property type="project" value="UniProtKB-KW"/>
</dbReference>
<dbReference type="CDD" id="cd01127">
    <property type="entry name" value="TrwB_TraG_TraD_VirD4"/>
    <property type="match status" value="1"/>
</dbReference>
<gene>
    <name evidence="8" type="ORF">I532_14563</name>
</gene>
<feature type="region of interest" description="Disordered" evidence="6">
    <location>
        <begin position="522"/>
        <end position="554"/>
    </location>
</feature>
<dbReference type="Pfam" id="PF01580">
    <property type="entry name" value="FtsK_SpoIIIE"/>
    <property type="match status" value="1"/>
</dbReference>
<evidence type="ECO:0000259" key="7">
    <source>
        <dbReference type="PROSITE" id="PS50901"/>
    </source>
</evidence>
<dbReference type="SUPFAM" id="SSF52540">
    <property type="entry name" value="P-loop containing nucleoside triphosphate hydrolases"/>
    <property type="match status" value="1"/>
</dbReference>
<dbReference type="RefSeq" id="WP_003389104.1">
    <property type="nucleotide sequence ID" value="NZ_APBN01000005.1"/>
</dbReference>
<evidence type="ECO:0000256" key="1">
    <source>
        <dbReference type="ARBA" id="ARBA00006474"/>
    </source>
</evidence>
<evidence type="ECO:0000256" key="4">
    <source>
        <dbReference type="ARBA" id="ARBA00023125"/>
    </source>
</evidence>
<dbReference type="Proteomes" id="UP000012081">
    <property type="component" value="Unassembled WGS sequence"/>
</dbReference>
<dbReference type="STRING" id="1300222.I532_14563"/>
<dbReference type="PROSITE" id="PS50901">
    <property type="entry name" value="FTSK"/>
    <property type="match status" value="1"/>
</dbReference>
<dbReference type="PANTHER" id="PTHR22683">
    <property type="entry name" value="SPORULATION PROTEIN RELATED"/>
    <property type="match status" value="1"/>
</dbReference>
<dbReference type="SMART" id="SM00843">
    <property type="entry name" value="Ftsk_gamma"/>
    <property type="match status" value="1"/>
</dbReference>
<dbReference type="OrthoDB" id="9807790at2"/>
<accession>M8D753</accession>
<dbReference type="AlphaFoldDB" id="M8D753"/>
<dbReference type="Pfam" id="PF17854">
    <property type="entry name" value="FtsK_alpha"/>
    <property type="match status" value="1"/>
</dbReference>
<dbReference type="InterPro" id="IPR041027">
    <property type="entry name" value="FtsK_alpha"/>
</dbReference>
<dbReference type="SUPFAM" id="SSF46785">
    <property type="entry name" value="Winged helix' DNA-binding domain"/>
    <property type="match status" value="1"/>
</dbReference>
<dbReference type="InterPro" id="IPR050206">
    <property type="entry name" value="FtsK/SpoIIIE/SftA"/>
</dbReference>
<dbReference type="Gene3D" id="1.10.10.10">
    <property type="entry name" value="Winged helix-like DNA-binding domain superfamily/Winged helix DNA-binding domain"/>
    <property type="match status" value="1"/>
</dbReference>
<organism evidence="8 9">
    <name type="scientific">Brevibacillus borstelensis AK1</name>
    <dbReference type="NCBI Taxonomy" id="1300222"/>
    <lineage>
        <taxon>Bacteria</taxon>
        <taxon>Bacillati</taxon>
        <taxon>Bacillota</taxon>
        <taxon>Bacilli</taxon>
        <taxon>Bacillales</taxon>
        <taxon>Paenibacillaceae</taxon>
        <taxon>Brevibacillus</taxon>
    </lineage>
</organism>
<protein>
    <recommendedName>
        <fullName evidence="7">FtsK domain-containing protein</fullName>
    </recommendedName>
</protein>
<dbReference type="PANTHER" id="PTHR22683:SF42">
    <property type="entry name" value="DNA TRANSLOCASE SFTA"/>
    <property type="match status" value="1"/>
</dbReference>
<dbReference type="Pfam" id="PF09397">
    <property type="entry name" value="FtsK_gamma"/>
    <property type="match status" value="1"/>
</dbReference>
<sequence>MWSWLHKLMSFIRGDESEQQEQGHTEQYVRPSTGVSGGKVQARTRSIYPREREIEETDEPFRRRKQRQFKFPVIPDEKQTEKRTEQAPPTENPADAVAKRRAERARATAGKGEPERRRATTSDSNEQTRQAEEAVDTVSRTAQPLETKRPYKPSEVISPVFGKVTAETEDADHRIHTTAGVHSSRELINEQQARMRELSASSHAERAEADDRSEASSDLVLEMNSEPVVQLPENEKTETVVSEAADIRVEDGMQEEESFAHSVHNRAQAPHFLDVDNAGGQPADPAASGHMQPASTGQPGEEYSVTVGEMLEAAAALDEAEFDSGEAEDNGVRAAVDSDAEGFAEKLTAEEPVAEEPVGKLTVEEPVAEEPVGKLTVEEPVAEEPAEKQTSEEPAAEGSIEPAAVEPASKQSGEEQPIVSVSNAGMPFFGKETNAEQKEAEQPVEEQTAQEMSASPRATIQPGLEGSRSQEKREEIGSAKDESVNSSSQSVPPHSFANPANNLQGVVPIASAAEVAASLAAYAAEKSEPSSAPQKETNEANPQQRQAADVTPQQGQVAVVNPLQRQAEVVNQQPAPQPDEQPLLPYASPSLELLAPSPEQDDDDDEHTQIQKLLLEETLSNFNVNAQVVGIVKGPSVTRFEIQPAPGVKVNKITSLIDDIKLNLAAKDIRIEAPIPGRNAVGIEVPNLKSQPVLISRIIGSEKFLQHSSPLAVALGMDIGGEPIVADIKKMPHGLIAGSTGSGKSVCINSIIVSLLYKATPEQVRLLLIDPKMVELAPYNHLPHLVTPVVTDAKQATAALKWAVEEMEKRYALFVDAGVRDIDRYNQTTDQPLPYIVIVIDELADLMMVSPQDVEDCIIRIAQKARACGIHLLLATQRPSVDVITGNIKANVPTRLAFAVFSQVDSRTILDQSGAERLLGRGDMLFLESGTTPIRLQGNYVTDEEIEAVTQAIKRQRKPAYLFSKEDLEQQVQSFDMGDDPLYHEALLYVADQGQASASALQRRFRVGYNRAARLIEMMEADGYVAGQSGGKPRAVLITREDAEALTEGTSLF</sequence>
<evidence type="ECO:0000256" key="3">
    <source>
        <dbReference type="ARBA" id="ARBA00022840"/>
    </source>
</evidence>
<feature type="compositionally biased region" description="Polar residues" evidence="6">
    <location>
        <begin position="529"/>
        <end position="554"/>
    </location>
</feature>
<keyword evidence="3 5" id="KW-0067">ATP-binding</keyword>
<feature type="region of interest" description="Disordered" evidence="6">
    <location>
        <begin position="170"/>
        <end position="216"/>
    </location>
</feature>
<dbReference type="InterPro" id="IPR036388">
    <property type="entry name" value="WH-like_DNA-bd_sf"/>
</dbReference>
<reference evidence="8 9" key="1">
    <citation type="submission" date="2013-03" db="EMBL/GenBank/DDBJ databases">
        <title>Assembly of a new bacterial strain Brevibacillus borstelensis AK1.</title>
        <authorList>
            <person name="Rajan I."/>
            <person name="PoliReddy D."/>
            <person name="Sugumar T."/>
            <person name="Rathinam K."/>
            <person name="Alqarawi S."/>
            <person name="Khalil A.B."/>
            <person name="Sivakumar N."/>
        </authorList>
    </citation>
    <scope>NUCLEOTIDE SEQUENCE [LARGE SCALE GENOMIC DNA]</scope>
    <source>
        <strain evidence="8 9">AK1</strain>
    </source>
</reference>
<feature type="compositionally biased region" description="Basic and acidic residues" evidence="6">
    <location>
        <begin position="15"/>
        <end position="24"/>
    </location>
</feature>
<feature type="region of interest" description="Disordered" evidence="6">
    <location>
        <begin position="273"/>
        <end position="301"/>
    </location>
</feature>
<dbReference type="InterPro" id="IPR027417">
    <property type="entry name" value="P-loop_NTPase"/>
</dbReference>
<dbReference type="PATRIC" id="fig|1300222.3.peg.3043"/>
<dbReference type="Gene3D" id="3.40.50.300">
    <property type="entry name" value="P-loop containing nucleotide triphosphate hydrolases"/>
    <property type="match status" value="1"/>
</dbReference>
<dbReference type="InterPro" id="IPR018541">
    <property type="entry name" value="Ftsk_gamma"/>
</dbReference>
<feature type="region of interest" description="Disordered" evidence="6">
    <location>
        <begin position="321"/>
        <end position="501"/>
    </location>
</feature>
<feature type="compositionally biased region" description="Polar residues" evidence="6">
    <location>
        <begin position="484"/>
        <end position="501"/>
    </location>
</feature>
<feature type="compositionally biased region" description="Basic and acidic residues" evidence="6">
    <location>
        <begin position="75"/>
        <end position="85"/>
    </location>
</feature>
<evidence type="ECO:0000313" key="8">
    <source>
        <dbReference type="EMBL" id="EMT52074.1"/>
    </source>
</evidence>
<evidence type="ECO:0000256" key="2">
    <source>
        <dbReference type="ARBA" id="ARBA00022741"/>
    </source>
</evidence>
<feature type="compositionally biased region" description="Basic and acidic residues" evidence="6">
    <location>
        <begin position="183"/>
        <end position="215"/>
    </location>
</feature>
<keyword evidence="4" id="KW-0238">DNA-binding</keyword>
<keyword evidence="2 5" id="KW-0547">Nucleotide-binding</keyword>
<dbReference type="Gene3D" id="3.30.980.40">
    <property type="match status" value="1"/>
</dbReference>
<name>M8D753_9BACL</name>
<comment type="caution">
    <text evidence="8">The sequence shown here is derived from an EMBL/GenBank/DDBJ whole genome shotgun (WGS) entry which is preliminary data.</text>
</comment>
<feature type="compositionally biased region" description="Basic and acidic residues" evidence="6">
    <location>
        <begin position="468"/>
        <end position="483"/>
    </location>
</feature>
<dbReference type="EMBL" id="APBN01000005">
    <property type="protein sequence ID" value="EMT52074.1"/>
    <property type="molecule type" value="Genomic_DNA"/>
</dbReference>
<feature type="compositionally biased region" description="Polar residues" evidence="6">
    <location>
        <begin position="445"/>
        <end position="458"/>
    </location>
</feature>
<evidence type="ECO:0000256" key="6">
    <source>
        <dbReference type="SAM" id="MobiDB-lite"/>
    </source>
</evidence>
<dbReference type="InterPro" id="IPR002543">
    <property type="entry name" value="FtsK_dom"/>
</dbReference>
<feature type="compositionally biased region" description="Basic and acidic residues" evidence="6">
    <location>
        <begin position="97"/>
        <end position="120"/>
    </location>
</feature>
<evidence type="ECO:0000313" key="9">
    <source>
        <dbReference type="Proteomes" id="UP000012081"/>
    </source>
</evidence>
<feature type="region of interest" description="Disordered" evidence="6">
    <location>
        <begin position="15"/>
        <end position="154"/>
    </location>
</feature>
<feature type="binding site" evidence="5">
    <location>
        <begin position="738"/>
        <end position="745"/>
    </location>
    <ligand>
        <name>ATP</name>
        <dbReference type="ChEBI" id="CHEBI:30616"/>
    </ligand>
</feature>
<evidence type="ECO:0000256" key="5">
    <source>
        <dbReference type="PROSITE-ProRule" id="PRU00289"/>
    </source>
</evidence>
<comment type="similarity">
    <text evidence="1">Belongs to the FtsK/SpoIIIE/SftA family.</text>
</comment>
<proteinExistence type="inferred from homology"/>
<keyword evidence="9" id="KW-1185">Reference proteome</keyword>
<feature type="domain" description="FtsK" evidence="7">
    <location>
        <begin position="721"/>
        <end position="907"/>
    </location>
</feature>
<dbReference type="InterPro" id="IPR036390">
    <property type="entry name" value="WH_DNA-bd_sf"/>
</dbReference>